<gene>
    <name evidence="1" type="ORF">H9L06_10855</name>
</gene>
<proteinExistence type="predicted"/>
<reference evidence="1 2" key="1">
    <citation type="submission" date="2020-08" db="EMBL/GenBank/DDBJ databases">
        <title>Genome sequence of Leucobacter denitrificans KACC 14055T.</title>
        <authorList>
            <person name="Hyun D.-W."/>
            <person name="Bae J.-W."/>
        </authorList>
    </citation>
    <scope>NUCLEOTIDE SEQUENCE [LARGE SCALE GENOMIC DNA]</scope>
    <source>
        <strain evidence="1 2">KACC 14055</strain>
    </source>
</reference>
<dbReference type="KEGG" id="ldn:H9L06_10855"/>
<protein>
    <submittedName>
        <fullName evidence="1">Uncharacterized protein</fullName>
    </submittedName>
</protein>
<keyword evidence="2" id="KW-1185">Reference proteome</keyword>
<sequence length="140" mass="16143">MRLAGEVLGIVFAILFFGIFGSLASQNISGTLEQLEQFEEPYYGEDSELQDMPWSGTEKEAFCTALDNYDLSYDDEYAYYEELLAVTDDPEFAALVEAQLDSFELDFENMTEEEYTEFLDQTEAWAQAHGEQLDECYYME</sequence>
<dbReference type="Proteomes" id="UP000515934">
    <property type="component" value="Chromosome"/>
</dbReference>
<evidence type="ECO:0000313" key="2">
    <source>
        <dbReference type="Proteomes" id="UP000515934"/>
    </source>
</evidence>
<name>A0A7G9S4C9_9MICO</name>
<dbReference type="AlphaFoldDB" id="A0A7G9S4C9"/>
<dbReference type="EMBL" id="CP060716">
    <property type="protein sequence ID" value="QNN62704.1"/>
    <property type="molecule type" value="Genomic_DNA"/>
</dbReference>
<evidence type="ECO:0000313" key="1">
    <source>
        <dbReference type="EMBL" id="QNN62704.1"/>
    </source>
</evidence>
<organism evidence="1 2">
    <name type="scientific">Leucobacter denitrificans</name>
    <dbReference type="NCBI Taxonomy" id="683042"/>
    <lineage>
        <taxon>Bacteria</taxon>
        <taxon>Bacillati</taxon>
        <taxon>Actinomycetota</taxon>
        <taxon>Actinomycetes</taxon>
        <taxon>Micrococcales</taxon>
        <taxon>Microbacteriaceae</taxon>
        <taxon>Leucobacter</taxon>
    </lineage>
</organism>
<accession>A0A7G9S4C9</accession>
<dbReference type="RefSeq" id="WP_187555174.1">
    <property type="nucleotide sequence ID" value="NZ_CP060716.1"/>
</dbReference>